<keyword evidence="3" id="KW-0964">Secreted</keyword>
<reference evidence="15 16" key="1">
    <citation type="submission" date="2024-01" db="EMBL/GenBank/DDBJ databases">
        <title>The complete chloroplast genome sequence of Lithospermum erythrorhizon: insights into the phylogenetic relationship among Boraginaceae species and the maternal lineages of purple gromwells.</title>
        <authorList>
            <person name="Okada T."/>
            <person name="Watanabe K."/>
        </authorList>
    </citation>
    <scope>NUCLEOTIDE SEQUENCE [LARGE SCALE GENOMIC DNA]</scope>
</reference>
<comment type="caution">
    <text evidence="15">The sequence shown here is derived from an EMBL/GenBank/DDBJ whole genome shotgun (WGS) entry which is preliminary data.</text>
</comment>
<dbReference type="Pfam" id="PF05922">
    <property type="entry name" value="Inhibitor_I9"/>
    <property type="match status" value="1"/>
</dbReference>
<evidence type="ECO:0000313" key="16">
    <source>
        <dbReference type="Proteomes" id="UP001454036"/>
    </source>
</evidence>
<dbReference type="PANTHER" id="PTHR10795">
    <property type="entry name" value="PROPROTEIN CONVERTASE SUBTILISIN/KEXIN"/>
    <property type="match status" value="1"/>
</dbReference>
<dbReference type="InterPro" id="IPR023828">
    <property type="entry name" value="Peptidase_S8_Ser-AS"/>
</dbReference>
<dbReference type="EMBL" id="BAABME010011946">
    <property type="protein sequence ID" value="GAA0184499.1"/>
    <property type="molecule type" value="Genomic_DNA"/>
</dbReference>
<evidence type="ECO:0000256" key="7">
    <source>
        <dbReference type="ARBA" id="ARBA00022825"/>
    </source>
</evidence>
<dbReference type="Pfam" id="PF17766">
    <property type="entry name" value="fn3_6"/>
    <property type="match status" value="1"/>
</dbReference>
<dbReference type="InterPro" id="IPR045051">
    <property type="entry name" value="SBT"/>
</dbReference>
<keyword evidence="16" id="KW-1185">Reference proteome</keyword>
<dbReference type="CDD" id="cd04852">
    <property type="entry name" value="Peptidases_S8_3"/>
    <property type="match status" value="1"/>
</dbReference>
<evidence type="ECO:0000259" key="12">
    <source>
        <dbReference type="Pfam" id="PF00082"/>
    </source>
</evidence>
<dbReference type="Gene3D" id="3.40.50.200">
    <property type="entry name" value="Peptidase S8/S53 domain"/>
    <property type="match status" value="1"/>
</dbReference>
<protein>
    <submittedName>
        <fullName evidence="15">Serine protease</fullName>
    </submittedName>
</protein>
<feature type="active site" description="Charge relay system" evidence="9 10">
    <location>
        <position position="215"/>
    </location>
</feature>
<dbReference type="InterPro" id="IPR041469">
    <property type="entry name" value="Subtilisin-like_FN3"/>
</dbReference>
<evidence type="ECO:0000256" key="6">
    <source>
        <dbReference type="ARBA" id="ARBA00022801"/>
    </source>
</evidence>
<evidence type="ECO:0000256" key="2">
    <source>
        <dbReference type="ARBA" id="ARBA00011073"/>
    </source>
</evidence>
<dbReference type="InterPro" id="IPR036852">
    <property type="entry name" value="Peptidase_S8/S53_dom_sf"/>
</dbReference>
<dbReference type="Gene3D" id="3.50.30.30">
    <property type="match status" value="1"/>
</dbReference>
<keyword evidence="8" id="KW-0325">Glycoprotein</keyword>
<feature type="signal peptide" evidence="11">
    <location>
        <begin position="1"/>
        <end position="28"/>
    </location>
</feature>
<dbReference type="Proteomes" id="UP001454036">
    <property type="component" value="Unassembled WGS sequence"/>
</dbReference>
<evidence type="ECO:0000256" key="3">
    <source>
        <dbReference type="ARBA" id="ARBA00022525"/>
    </source>
</evidence>
<accession>A0AAV3RU72</accession>
<dbReference type="InterPro" id="IPR015500">
    <property type="entry name" value="Peptidase_S8_subtilisin-rel"/>
</dbReference>
<dbReference type="AlphaFoldDB" id="A0AAV3RU72"/>
<dbReference type="InterPro" id="IPR010259">
    <property type="entry name" value="S8pro/Inhibitor_I9"/>
</dbReference>
<feature type="domain" description="Inhibitor I9" evidence="13">
    <location>
        <begin position="33"/>
        <end position="111"/>
    </location>
</feature>
<dbReference type="InterPro" id="IPR037045">
    <property type="entry name" value="S8pro/Inhibitor_I9_sf"/>
</dbReference>
<comment type="similarity">
    <text evidence="2 10">Belongs to the peptidase S8 family.</text>
</comment>
<dbReference type="GO" id="GO:0005576">
    <property type="term" value="C:extracellular region"/>
    <property type="evidence" value="ECO:0007669"/>
    <property type="project" value="UniProtKB-SubCell"/>
</dbReference>
<evidence type="ECO:0000259" key="14">
    <source>
        <dbReference type="Pfam" id="PF17766"/>
    </source>
</evidence>
<dbReference type="Pfam" id="PF00082">
    <property type="entry name" value="Peptidase_S8"/>
    <property type="match status" value="1"/>
</dbReference>
<dbReference type="InterPro" id="IPR034197">
    <property type="entry name" value="Peptidases_S8_3"/>
</dbReference>
<dbReference type="Gene3D" id="2.60.40.2310">
    <property type="match status" value="1"/>
</dbReference>
<evidence type="ECO:0000256" key="11">
    <source>
        <dbReference type="SAM" id="SignalP"/>
    </source>
</evidence>
<dbReference type="GO" id="GO:0004252">
    <property type="term" value="F:serine-type endopeptidase activity"/>
    <property type="evidence" value="ECO:0007669"/>
    <property type="project" value="UniProtKB-UniRule"/>
</dbReference>
<dbReference type="InterPro" id="IPR000209">
    <property type="entry name" value="Peptidase_S8/S53_dom"/>
</dbReference>
<evidence type="ECO:0000256" key="9">
    <source>
        <dbReference type="PIRSR" id="PIRSR615500-1"/>
    </source>
</evidence>
<evidence type="ECO:0000259" key="13">
    <source>
        <dbReference type="Pfam" id="PF05922"/>
    </source>
</evidence>
<feature type="active site" description="Charge relay system" evidence="9 10">
    <location>
        <position position="534"/>
    </location>
</feature>
<gene>
    <name evidence="15" type="ORF">LIER_31787</name>
</gene>
<feature type="domain" description="Subtilisin-like protease fibronectin type-III" evidence="14">
    <location>
        <begin position="649"/>
        <end position="753"/>
    </location>
</feature>
<evidence type="ECO:0000256" key="5">
    <source>
        <dbReference type="ARBA" id="ARBA00022729"/>
    </source>
</evidence>
<keyword evidence="4 10" id="KW-0645">Protease</keyword>
<feature type="chain" id="PRO_5044022382" evidence="11">
    <location>
        <begin position="29"/>
        <end position="762"/>
    </location>
</feature>
<dbReference type="CDD" id="cd02120">
    <property type="entry name" value="PA_subtilisin_like"/>
    <property type="match status" value="1"/>
</dbReference>
<dbReference type="FunFam" id="3.30.70.80:FF:000003">
    <property type="entry name" value="Subtilisin-like protease SBT1.9"/>
    <property type="match status" value="1"/>
</dbReference>
<dbReference type="GO" id="GO:0006508">
    <property type="term" value="P:proteolysis"/>
    <property type="evidence" value="ECO:0007669"/>
    <property type="project" value="UniProtKB-KW"/>
</dbReference>
<evidence type="ECO:0000313" key="15">
    <source>
        <dbReference type="EMBL" id="GAA0184499.1"/>
    </source>
</evidence>
<organism evidence="15 16">
    <name type="scientific">Lithospermum erythrorhizon</name>
    <name type="common">Purple gromwell</name>
    <name type="synonym">Lithospermum officinale var. erythrorhizon</name>
    <dbReference type="NCBI Taxonomy" id="34254"/>
    <lineage>
        <taxon>Eukaryota</taxon>
        <taxon>Viridiplantae</taxon>
        <taxon>Streptophyta</taxon>
        <taxon>Embryophyta</taxon>
        <taxon>Tracheophyta</taxon>
        <taxon>Spermatophyta</taxon>
        <taxon>Magnoliopsida</taxon>
        <taxon>eudicotyledons</taxon>
        <taxon>Gunneridae</taxon>
        <taxon>Pentapetalae</taxon>
        <taxon>asterids</taxon>
        <taxon>lamiids</taxon>
        <taxon>Boraginales</taxon>
        <taxon>Boraginaceae</taxon>
        <taxon>Boraginoideae</taxon>
        <taxon>Lithospermeae</taxon>
        <taxon>Lithospermum</taxon>
    </lineage>
</organism>
<comment type="subcellular location">
    <subcellularLocation>
        <location evidence="1">Secreted</location>
    </subcellularLocation>
</comment>
<proteinExistence type="inferred from homology"/>
<dbReference type="FunFam" id="3.40.50.200:FF:000006">
    <property type="entry name" value="Subtilisin-like protease SBT1.5"/>
    <property type="match status" value="1"/>
</dbReference>
<dbReference type="SUPFAM" id="SSF52743">
    <property type="entry name" value="Subtilisin-like"/>
    <property type="match status" value="1"/>
</dbReference>
<keyword evidence="5 11" id="KW-0732">Signal</keyword>
<feature type="domain" description="Peptidase S8/S53" evidence="12">
    <location>
        <begin position="135"/>
        <end position="573"/>
    </location>
</feature>
<keyword evidence="7 10" id="KW-0720">Serine protease</keyword>
<evidence type="ECO:0000256" key="8">
    <source>
        <dbReference type="ARBA" id="ARBA00023180"/>
    </source>
</evidence>
<name>A0AAV3RU72_LITER</name>
<dbReference type="PROSITE" id="PS00138">
    <property type="entry name" value="SUBTILASE_SER"/>
    <property type="match status" value="1"/>
</dbReference>
<evidence type="ECO:0000256" key="4">
    <source>
        <dbReference type="ARBA" id="ARBA00022670"/>
    </source>
</evidence>
<feature type="active site" description="Charge relay system" evidence="9 10">
    <location>
        <position position="144"/>
    </location>
</feature>
<dbReference type="Gene3D" id="3.30.70.80">
    <property type="entry name" value="Peptidase S8 propeptide/proteinase inhibitor I9"/>
    <property type="match status" value="1"/>
</dbReference>
<keyword evidence="6 10" id="KW-0378">Hydrolase</keyword>
<dbReference type="PRINTS" id="PR00723">
    <property type="entry name" value="SUBTILISIN"/>
</dbReference>
<evidence type="ECO:0000256" key="1">
    <source>
        <dbReference type="ARBA" id="ARBA00004613"/>
    </source>
</evidence>
<evidence type="ECO:0000256" key="10">
    <source>
        <dbReference type="PROSITE-ProRule" id="PRU01240"/>
    </source>
</evidence>
<dbReference type="PROSITE" id="PS51892">
    <property type="entry name" value="SUBTILASE"/>
    <property type="match status" value="1"/>
</dbReference>
<sequence length="762" mass="83210">MMRNSLVLLLHVLFHIFIIPQFFFSASSQHDLYIIHMDLSSIPKMFSTHHSWYTTILDSLDENSSSSNNKLIYSYTNSINGFSAILSPSGLENIKNSPGYLSSIKDMPVDIDTTHSSQFLGLNENNGLWPKSNYGTDVIIGLVDSGIWPESKSFNDEGMSEIPSRWKGECESGTQFNSSLCNKKLIGARYFNKGLLAKYPNLTISMNSTRDTDGHGTHTSSTAAGNYVSSVSYFGYAPGISRGMAPRARIAMYKSLWEEGVSMSDILAAMDKAIEDGVDILSLSLGRYSRQLYEDPIAIATFSAMEKGIFVSTSAGNDGPDYTSLHNGTPWVLTVAAGTIDREFIGTLILGNGVSVSGSSLYPGNYSSSVQTTIVFMGTCKDINELNKTGHKIVVCRGDFTDTLEDQTFNVRNSKAAGGIFITNNTDLVSFLQSDLPEIFLNLEQGQKVLSYLDSESNPKGRFHFKETKLGAKPAPRATSYSSRGPSESCPFVLKPDLMAPGELILASWSPLNQVTHVLSGNLYSQFNIESGTSMACPHTAGIAALLKAARPEWSPAAIRSAMMTTADILDNTLNPIQHIGFRKEAASPLEMGAGHVNPNRALDPGLIYDVGTQDYINLLCGLNFTSTQIQTITRSSGSNYDCSIKSLDLNYPSFIAYFDQGDPVNSSVQEFERTVTNVGDSGSVYKAKVPRMDGLKVEVVPDKLNFNEKHETRSYKLRIEKVKEAKELPVYGTLSWVESGGKQRVVASPIVVATPTFLTPS</sequence>